<keyword evidence="8" id="KW-0969">Cilium</keyword>
<keyword evidence="9" id="KW-0505">Motor protein</keyword>
<evidence type="ECO:0000256" key="6">
    <source>
        <dbReference type="ARBA" id="ARBA00023017"/>
    </source>
</evidence>
<comment type="subcellular location">
    <subcellularLocation>
        <location evidence="1">Cytoplasm</location>
        <location evidence="1">Cytoskeleton</location>
        <location evidence="1">Cilium axoneme</location>
    </subcellularLocation>
</comment>
<evidence type="ECO:0000256" key="11">
    <source>
        <dbReference type="ARBA" id="ARBA00023273"/>
    </source>
</evidence>
<dbReference type="EMBL" id="BFAA01016227">
    <property type="protein sequence ID" value="GCB75014.1"/>
    <property type="molecule type" value="Genomic_DNA"/>
</dbReference>
<evidence type="ECO:0000256" key="2">
    <source>
        <dbReference type="ARBA" id="ARBA00022490"/>
    </source>
</evidence>
<dbReference type="PANTHER" id="PTHR45703:SF32">
    <property type="entry name" value="DYNEINS HEAVY CHAIN"/>
    <property type="match status" value="1"/>
</dbReference>
<accession>A0A401PPE5</accession>
<dbReference type="AlphaFoldDB" id="A0A401PPE5"/>
<dbReference type="GO" id="GO:0005874">
    <property type="term" value="C:microtubule"/>
    <property type="evidence" value="ECO:0007669"/>
    <property type="project" value="UniProtKB-KW"/>
</dbReference>
<keyword evidence="2" id="KW-0963">Cytoplasm</keyword>
<dbReference type="OrthoDB" id="10251809at2759"/>
<dbReference type="GO" id="GO:0030286">
    <property type="term" value="C:dynein complex"/>
    <property type="evidence" value="ECO:0007669"/>
    <property type="project" value="UniProtKB-KW"/>
</dbReference>
<dbReference type="OMA" id="NSHDECE"/>
<evidence type="ECO:0000256" key="1">
    <source>
        <dbReference type="ARBA" id="ARBA00004430"/>
    </source>
</evidence>
<dbReference type="InterPro" id="IPR056759">
    <property type="entry name" value="DYH2-5-8_CC"/>
</dbReference>
<evidence type="ECO:0000259" key="13">
    <source>
        <dbReference type="Pfam" id="PF25007"/>
    </source>
</evidence>
<dbReference type="InterPro" id="IPR013602">
    <property type="entry name" value="Dynein_heavy_linker"/>
</dbReference>
<evidence type="ECO:0000256" key="10">
    <source>
        <dbReference type="ARBA" id="ARBA00023212"/>
    </source>
</evidence>
<evidence type="ECO:0000313" key="14">
    <source>
        <dbReference type="EMBL" id="GCB75014.1"/>
    </source>
</evidence>
<dbReference type="GO" id="GO:0005524">
    <property type="term" value="F:ATP binding"/>
    <property type="evidence" value="ECO:0007669"/>
    <property type="project" value="UniProtKB-KW"/>
</dbReference>
<keyword evidence="11" id="KW-0966">Cell projection</keyword>
<keyword evidence="4" id="KW-0547">Nucleotide-binding</keyword>
<dbReference type="STRING" id="75743.A0A401PPE5"/>
<dbReference type="GO" id="GO:0051959">
    <property type="term" value="F:dynein light intermediate chain binding"/>
    <property type="evidence" value="ECO:0007669"/>
    <property type="project" value="InterPro"/>
</dbReference>
<dbReference type="PANTHER" id="PTHR45703">
    <property type="entry name" value="DYNEIN HEAVY CHAIN"/>
    <property type="match status" value="1"/>
</dbReference>
<dbReference type="Pfam" id="PF25007">
    <property type="entry name" value="DYH2-5-8_CC"/>
    <property type="match status" value="1"/>
</dbReference>
<dbReference type="FunFam" id="1.10.287.2620:FF:000002">
    <property type="entry name" value="Dynein heavy chain 2, axonemal"/>
    <property type="match status" value="1"/>
</dbReference>
<keyword evidence="5" id="KW-0067">ATP-binding</keyword>
<dbReference type="GO" id="GO:0007018">
    <property type="term" value="P:microtubule-based movement"/>
    <property type="evidence" value="ECO:0007669"/>
    <property type="project" value="InterPro"/>
</dbReference>
<feature type="domain" description="Dynein heavy chain linker" evidence="12">
    <location>
        <begin position="484"/>
        <end position="656"/>
    </location>
</feature>
<feature type="non-terminal residue" evidence="14">
    <location>
        <position position="1"/>
    </location>
</feature>
<dbReference type="Proteomes" id="UP000288216">
    <property type="component" value="Unassembled WGS sequence"/>
</dbReference>
<proteinExistence type="predicted"/>
<evidence type="ECO:0000256" key="9">
    <source>
        <dbReference type="ARBA" id="ARBA00023175"/>
    </source>
</evidence>
<keyword evidence="15" id="KW-1185">Reference proteome</keyword>
<dbReference type="Gene3D" id="1.10.287.2620">
    <property type="match status" value="1"/>
</dbReference>
<comment type="caution">
    <text evidence="14">The sequence shown here is derived from an EMBL/GenBank/DDBJ whole genome shotgun (WGS) entry which is preliminary data.</text>
</comment>
<evidence type="ECO:0000256" key="7">
    <source>
        <dbReference type="ARBA" id="ARBA00023054"/>
    </source>
</evidence>
<organism evidence="14 15">
    <name type="scientific">Scyliorhinus torazame</name>
    <name type="common">Cloudy catshark</name>
    <name type="synonym">Catulus torazame</name>
    <dbReference type="NCBI Taxonomy" id="75743"/>
    <lineage>
        <taxon>Eukaryota</taxon>
        <taxon>Metazoa</taxon>
        <taxon>Chordata</taxon>
        <taxon>Craniata</taxon>
        <taxon>Vertebrata</taxon>
        <taxon>Chondrichthyes</taxon>
        <taxon>Elasmobranchii</taxon>
        <taxon>Galeomorphii</taxon>
        <taxon>Galeoidea</taxon>
        <taxon>Carcharhiniformes</taxon>
        <taxon>Scyliorhinidae</taxon>
        <taxon>Scyliorhinus</taxon>
    </lineage>
</organism>
<dbReference type="GO" id="GO:0045505">
    <property type="term" value="F:dynein intermediate chain binding"/>
    <property type="evidence" value="ECO:0007669"/>
    <property type="project" value="InterPro"/>
</dbReference>
<evidence type="ECO:0000256" key="5">
    <source>
        <dbReference type="ARBA" id="ARBA00022840"/>
    </source>
</evidence>
<keyword evidence="3" id="KW-0493">Microtubule</keyword>
<keyword evidence="10" id="KW-0206">Cytoskeleton</keyword>
<protein>
    <submittedName>
        <fullName evidence="14">Uncharacterized protein</fullName>
    </submittedName>
</protein>
<gene>
    <name evidence="14" type="ORF">scyTo_0020306</name>
</gene>
<evidence type="ECO:0000256" key="3">
    <source>
        <dbReference type="ARBA" id="ARBA00022701"/>
    </source>
</evidence>
<evidence type="ECO:0000313" key="15">
    <source>
        <dbReference type="Proteomes" id="UP000288216"/>
    </source>
</evidence>
<dbReference type="Pfam" id="PF08393">
    <property type="entry name" value="DHC_N2"/>
    <property type="match status" value="1"/>
</dbReference>
<evidence type="ECO:0000259" key="12">
    <source>
        <dbReference type="Pfam" id="PF08393"/>
    </source>
</evidence>
<dbReference type="InterPro" id="IPR026983">
    <property type="entry name" value="DHC"/>
</dbReference>
<keyword evidence="7" id="KW-0175">Coiled coil</keyword>
<evidence type="ECO:0000256" key="8">
    <source>
        <dbReference type="ARBA" id="ARBA00023069"/>
    </source>
</evidence>
<name>A0A401PPE5_SCYTO</name>
<dbReference type="GO" id="GO:0005930">
    <property type="term" value="C:axoneme"/>
    <property type="evidence" value="ECO:0007669"/>
    <property type="project" value="UniProtKB-SubCell"/>
</dbReference>
<keyword evidence="6" id="KW-0243">Dynein</keyword>
<feature type="domain" description="Dynein axonemal heavy chain 2/5/8 coiled-coil" evidence="13">
    <location>
        <begin position="297"/>
        <end position="413"/>
    </location>
</feature>
<reference evidence="14 15" key="1">
    <citation type="journal article" date="2018" name="Nat. Ecol. Evol.">
        <title>Shark genomes provide insights into elasmobranch evolution and the origin of vertebrates.</title>
        <authorList>
            <person name="Hara Y"/>
            <person name="Yamaguchi K"/>
            <person name="Onimaru K"/>
            <person name="Kadota M"/>
            <person name="Koyanagi M"/>
            <person name="Keeley SD"/>
            <person name="Tatsumi K"/>
            <person name="Tanaka K"/>
            <person name="Motone F"/>
            <person name="Kageyama Y"/>
            <person name="Nozu R"/>
            <person name="Adachi N"/>
            <person name="Nishimura O"/>
            <person name="Nakagawa R"/>
            <person name="Tanegashima C"/>
            <person name="Kiyatake I"/>
            <person name="Matsumoto R"/>
            <person name="Murakumo K"/>
            <person name="Nishida K"/>
            <person name="Terakita A"/>
            <person name="Kuratani S"/>
            <person name="Sato K"/>
            <person name="Hyodo S Kuraku.S."/>
        </authorList>
    </citation>
    <scope>NUCLEOTIDE SEQUENCE [LARGE SCALE GENOMIC DNA]</scope>
</reference>
<evidence type="ECO:0000256" key="4">
    <source>
        <dbReference type="ARBA" id="ARBA00022741"/>
    </source>
</evidence>
<sequence>LQLTIDEYKSSSLAIKQYAYQMSEMLLVLIDSKRTYSDKEFKDAQQAHQENVQSKLSKLHKEIVTIMRQTYLVFKSDGSEVQHYWLNYARKVDRTVEEAFRLNIKRSLLELSKAINGDPKSTPNALFRVMVTLLDDTPGSPPRVEFSPTLARLANTVNSISIQIKNTLSIFKRIPELLTRRKSTLIPVHQNIENDDEIKKIQGMINGGMATNASNLQNYLKTWDTYREIWEINKDSFIRRYQRLNPAVSSFDADIARYTEVANNVQKEETVVQIQFVLLDCSPLKFSLVQHCNEWQNKFTTLLSEMAGHMLLDFCQFLENSRDKVTHIPLTLEQLTSGVQLLEQLQNELPKTEARITPIHEQFNILEKYEFQIEESVQQRLESMNGEWINFQQAIVESEVMLKKQKEKFRSGLIHSAEELKKKTHSCIEDFNSRGPFSSSVNTDAALALIGELRNNLNLLKQEEETIRNGLNVFKIDQPLSKELQNLEKDLDFLQQAWEVTKQWEESWAEWKGGKFSSLQTQLMENTAMGYFRKMNKLSQILKDKNWDIVSATKNKVQQFKKTMPLITDLRNPAMRDRHWNNIKDVVQKLFDHMSDGFTLEKIIELGLEQHSDAISSISSAATKELSIEMALEAIKKTWEVTDLDLMPYKDKGHFKLR</sequence>